<sequence>MFARIAPVAVLAALGLAVSAHPAHAFGRHRPAPVHCPGYWEHHHFGPVYVVSPPSVPLFGKPITPIPLRAVPFGKGVIVEFTDPSGTPPHLTPTGLIQVIKTAGTGEIKYEGYNVRPPVPGLPGSPHVYSVFLLPTKPGKVEVKVGFVLSDNEIVNHLLAFDIEQVVYHP</sequence>
<accession>A0A6M5YJV8</accession>
<keyword evidence="1" id="KW-0732">Signal</keyword>
<feature type="chain" id="PRO_5027117826" evidence="1">
    <location>
        <begin position="26"/>
        <end position="170"/>
    </location>
</feature>
<evidence type="ECO:0000313" key="3">
    <source>
        <dbReference type="Proteomes" id="UP000503447"/>
    </source>
</evidence>
<organism evidence="2 3">
    <name type="scientific">Frigoriglobus tundricola</name>
    <dbReference type="NCBI Taxonomy" id="2774151"/>
    <lineage>
        <taxon>Bacteria</taxon>
        <taxon>Pseudomonadati</taxon>
        <taxon>Planctomycetota</taxon>
        <taxon>Planctomycetia</taxon>
        <taxon>Gemmatales</taxon>
        <taxon>Gemmataceae</taxon>
        <taxon>Frigoriglobus</taxon>
    </lineage>
</organism>
<protein>
    <submittedName>
        <fullName evidence="2">Uncharacterized protein</fullName>
    </submittedName>
</protein>
<dbReference type="AlphaFoldDB" id="A0A6M5YJV8"/>
<feature type="signal peptide" evidence="1">
    <location>
        <begin position="1"/>
        <end position="25"/>
    </location>
</feature>
<dbReference type="RefSeq" id="WP_171469734.1">
    <property type="nucleotide sequence ID" value="NZ_CP053452.2"/>
</dbReference>
<proteinExistence type="predicted"/>
<dbReference type="KEGG" id="ftj:FTUN_1070"/>
<evidence type="ECO:0000256" key="1">
    <source>
        <dbReference type="SAM" id="SignalP"/>
    </source>
</evidence>
<keyword evidence="3" id="KW-1185">Reference proteome</keyword>
<dbReference type="EMBL" id="CP053452">
    <property type="protein sequence ID" value="QJW93563.1"/>
    <property type="molecule type" value="Genomic_DNA"/>
</dbReference>
<evidence type="ECO:0000313" key="2">
    <source>
        <dbReference type="EMBL" id="QJW93563.1"/>
    </source>
</evidence>
<reference evidence="3" key="1">
    <citation type="submission" date="2020-05" db="EMBL/GenBank/DDBJ databases">
        <title>Frigoriglobus tundricola gen. nov., sp. nov., a psychrotolerant cellulolytic planctomycete of the family Gemmataceae with two divergent copies of 16S rRNA gene.</title>
        <authorList>
            <person name="Kulichevskaya I.S."/>
            <person name="Ivanova A.A."/>
            <person name="Naumoff D.G."/>
            <person name="Beletsky A.V."/>
            <person name="Rijpstra W.I.C."/>
            <person name="Sinninghe Damste J.S."/>
            <person name="Mardanov A.V."/>
            <person name="Ravin N.V."/>
            <person name="Dedysh S.N."/>
        </authorList>
    </citation>
    <scope>NUCLEOTIDE SEQUENCE [LARGE SCALE GENOMIC DNA]</scope>
    <source>
        <strain evidence="3">PL17</strain>
    </source>
</reference>
<dbReference type="Proteomes" id="UP000503447">
    <property type="component" value="Chromosome"/>
</dbReference>
<gene>
    <name evidence="2" type="ORF">FTUN_1070</name>
</gene>
<name>A0A6M5YJV8_9BACT</name>